<name>A0A068NJ72_FIMGI</name>
<reference evidence="1 2" key="1">
    <citation type="journal article" date="2014" name="PLoS ONE">
        <title>The first complete genome sequence of the class fimbriimonadia in the phylum armatimonadetes.</title>
        <authorList>
            <person name="Hu Z.Y."/>
            <person name="Wang Y.Z."/>
            <person name="Im W.T."/>
            <person name="Wang S.Y."/>
            <person name="Zhao G.P."/>
            <person name="Zheng H.J."/>
            <person name="Quan Z.X."/>
        </authorList>
    </citation>
    <scope>NUCLEOTIDE SEQUENCE [LARGE SCALE GENOMIC DNA]</scope>
    <source>
        <strain evidence="1">Gsoil 348</strain>
    </source>
</reference>
<sequence>MLNALREAGHLVYDFRNPEPGNTGFQWSAVDPEWKGWDPATYRDCLKNPVAEAGFSLDMNALEQCDACVLLLPSGRSAHLEAGFAAGAGKLLFVLMEEPQEPELMYAMAEDVCLSVDDLLTWLDAFRHRGASTVHAYMEPISAEVP</sequence>
<evidence type="ECO:0000313" key="1">
    <source>
        <dbReference type="EMBL" id="AIE83507.1"/>
    </source>
</evidence>
<dbReference type="AlphaFoldDB" id="A0A068NJ72"/>
<dbReference type="Gene3D" id="3.40.50.450">
    <property type="match status" value="1"/>
</dbReference>
<protein>
    <recommendedName>
        <fullName evidence="3">Nucleoside 2-deoxyribosyltransferase</fullName>
    </recommendedName>
</protein>
<proteinExistence type="predicted"/>
<gene>
    <name evidence="1" type="ORF">OP10G_0139</name>
</gene>
<evidence type="ECO:0000313" key="2">
    <source>
        <dbReference type="Proteomes" id="UP000027982"/>
    </source>
</evidence>
<evidence type="ECO:0008006" key="3">
    <source>
        <dbReference type="Google" id="ProtNLM"/>
    </source>
</evidence>
<dbReference type="eggNOG" id="ENOG5032QUP">
    <property type="taxonomic scope" value="Bacteria"/>
</dbReference>
<organism evidence="1 2">
    <name type="scientific">Fimbriimonas ginsengisoli Gsoil 348</name>
    <dbReference type="NCBI Taxonomy" id="661478"/>
    <lineage>
        <taxon>Bacteria</taxon>
        <taxon>Bacillati</taxon>
        <taxon>Armatimonadota</taxon>
        <taxon>Fimbriimonadia</taxon>
        <taxon>Fimbriimonadales</taxon>
        <taxon>Fimbriimonadaceae</taxon>
        <taxon>Fimbriimonas</taxon>
    </lineage>
</organism>
<accession>A0A068NJ72</accession>
<dbReference type="STRING" id="661478.OP10G_0139"/>
<dbReference type="HOGENOM" id="CLU_112011_0_0_0"/>
<keyword evidence="2" id="KW-1185">Reference proteome</keyword>
<dbReference type="Proteomes" id="UP000027982">
    <property type="component" value="Chromosome"/>
</dbReference>
<dbReference type="KEGG" id="fgi:OP10G_0139"/>
<dbReference type="RefSeq" id="WP_175578200.1">
    <property type="nucleotide sequence ID" value="NZ_CP007139.1"/>
</dbReference>
<dbReference type="EMBL" id="CP007139">
    <property type="protein sequence ID" value="AIE83507.1"/>
    <property type="molecule type" value="Genomic_DNA"/>
</dbReference>